<comment type="caution">
    <text evidence="1">The sequence shown here is derived from an EMBL/GenBank/DDBJ whole genome shotgun (WGS) entry which is preliminary data.</text>
</comment>
<dbReference type="AlphaFoldDB" id="G9PD76"/>
<dbReference type="PATRIC" id="fig|435830.3.peg.346"/>
<organism evidence="1 2">
    <name type="scientific">Actinomyces graevenitzii C83</name>
    <dbReference type="NCBI Taxonomy" id="435830"/>
    <lineage>
        <taxon>Bacteria</taxon>
        <taxon>Bacillati</taxon>
        <taxon>Actinomycetota</taxon>
        <taxon>Actinomycetes</taxon>
        <taxon>Actinomycetales</taxon>
        <taxon>Actinomycetaceae</taxon>
        <taxon>Actinomyces</taxon>
    </lineage>
</organism>
<evidence type="ECO:0000313" key="1">
    <source>
        <dbReference type="EMBL" id="EHM89690.1"/>
    </source>
</evidence>
<dbReference type="HOGENOM" id="CLU_115375_0_0_11"/>
<dbReference type="EMBL" id="ACRN01000001">
    <property type="protein sequence ID" value="EHM89690.1"/>
    <property type="molecule type" value="Genomic_DNA"/>
</dbReference>
<dbReference type="eggNOG" id="ENOG5031TJA">
    <property type="taxonomic scope" value="Bacteria"/>
</dbReference>
<sequence length="164" mass="16979">MALICASVLTGCSSGTPKAGTINTQPASDGCAAMDKVYVSALKESSTGKTFSSLPKDASPEVKQASWQAFTVTLNTDYRAKFTKAAAKDKTAQAALGALGTYATLSAQISDGKLSEFANPTQAEADLKIGRTPTPNPTYVQAVNKLADAGATLAKCMPHWPVAF</sequence>
<dbReference type="Proteomes" id="UP000003822">
    <property type="component" value="Unassembled WGS sequence"/>
</dbReference>
<gene>
    <name evidence="1" type="ORF">HMPREF0045_00355</name>
</gene>
<keyword evidence="2" id="KW-1185">Reference proteome</keyword>
<protein>
    <submittedName>
        <fullName evidence="1">Uncharacterized protein</fullName>
    </submittedName>
</protein>
<accession>G9PD76</accession>
<proteinExistence type="predicted"/>
<reference evidence="1 2" key="1">
    <citation type="submission" date="2011-10" db="EMBL/GenBank/DDBJ databases">
        <title>The Genome Sequence of Actinomyces graevenitzii C83.</title>
        <authorList>
            <consortium name="The Broad Institute Genome Sequencing Platform"/>
            <consortium name="The Broad Institute Genome Sequencing Center for Infectious Disease"/>
            <person name="Earl A."/>
            <person name="Ward D."/>
            <person name="Feldgarden M."/>
            <person name="Gevers D."/>
            <person name="Sibley C.D."/>
            <person name="Field T.R."/>
            <person name="Grinwis M."/>
            <person name="Eshaghurshan C.S."/>
            <person name="Surette M.G."/>
            <person name="Young S.K."/>
            <person name="Zeng Q."/>
            <person name="Gargeya S."/>
            <person name="Fitzgerald M."/>
            <person name="Haas B."/>
            <person name="Abouelleil A."/>
            <person name="Alvarado L."/>
            <person name="Arachchi H.M."/>
            <person name="Berlin A."/>
            <person name="Brown A."/>
            <person name="Chapman S.B."/>
            <person name="Chen Z."/>
            <person name="Dunbar C."/>
            <person name="Freedman E."/>
            <person name="Gearin G."/>
            <person name="Goldberg J."/>
            <person name="Griggs A."/>
            <person name="Gujja S."/>
            <person name="Heiman D."/>
            <person name="Howarth C."/>
            <person name="Larson L."/>
            <person name="Lui A."/>
            <person name="MacDonald P.J.P."/>
            <person name="Montmayeur A."/>
            <person name="Murphy C."/>
            <person name="Neiman D."/>
            <person name="Pearson M."/>
            <person name="Priest M."/>
            <person name="Roberts A."/>
            <person name="Saif S."/>
            <person name="Shea T."/>
            <person name="Shenoy N."/>
            <person name="Sisk P."/>
            <person name="Stolte C."/>
            <person name="Sykes S."/>
            <person name="Wortman J."/>
            <person name="Nusbaum C."/>
            <person name="Birren B."/>
        </authorList>
    </citation>
    <scope>NUCLEOTIDE SEQUENCE [LARGE SCALE GENOMIC DNA]</scope>
    <source>
        <strain evidence="1 2">C83</strain>
    </source>
</reference>
<evidence type="ECO:0000313" key="2">
    <source>
        <dbReference type="Proteomes" id="UP000003822"/>
    </source>
</evidence>
<dbReference type="STRING" id="435830.HMPREF0045_00355"/>
<name>G9PD76_9ACTO</name>